<evidence type="ECO:0000313" key="4">
    <source>
        <dbReference type="Proteomes" id="UP000052052"/>
    </source>
</evidence>
<dbReference type="Pfam" id="PF03781">
    <property type="entry name" value="FGE-sulfatase"/>
    <property type="match status" value="1"/>
</dbReference>
<dbReference type="PATRIC" id="fig|344882.3.peg.2723"/>
<evidence type="ECO:0000259" key="2">
    <source>
        <dbReference type="Pfam" id="PF03781"/>
    </source>
</evidence>
<feature type="compositionally biased region" description="Low complexity" evidence="1">
    <location>
        <begin position="1"/>
        <end position="23"/>
    </location>
</feature>
<evidence type="ECO:0000313" key="3">
    <source>
        <dbReference type="EMBL" id="KRG70182.1"/>
    </source>
</evidence>
<dbReference type="GO" id="GO:0120147">
    <property type="term" value="F:formylglycine-generating oxidase activity"/>
    <property type="evidence" value="ECO:0007669"/>
    <property type="project" value="TreeGrafter"/>
</dbReference>
<dbReference type="STRING" id="344882.ABB29_06905"/>
<sequence>MTSQDDQATTTASSSADAAPSAPRMIIGDGQSGPQQMAWIPGGDFLMGSDHQLAHPNEQPTHKVRVHGFWMDRTHVTNAQFAEFIKATGYVTTAEQRQRWEDLAVQLPPGTPPLPEEALVPGAMVFVGTEAPVDLRDVNQWWRFVPGADWRHPQGPQSSIEGKDNHPVVQVSYEDALAYAKWAGKRLPTEAEWEFAARGGLNQATYAWGDEFKPDGKSMTEIWDSEQKGRFPVVSPQAGGAVGTVRVGTFPPNGYGLVDMTGNAWQWTADNYRSDYFELQAKAHPDQVIVDPTGPDDSWDPLDSGAVPAAPRRTIRGGSFLCNVEYCLSYRPSARRGNDPMNAMSHVGFRLVEDAPPPARSIALADAGQRR</sequence>
<dbReference type="Proteomes" id="UP000052052">
    <property type="component" value="Unassembled WGS sequence"/>
</dbReference>
<dbReference type="PANTHER" id="PTHR23150:SF19">
    <property type="entry name" value="FORMYLGLYCINE-GENERATING ENZYME"/>
    <property type="match status" value="1"/>
</dbReference>
<dbReference type="SUPFAM" id="SSF56436">
    <property type="entry name" value="C-type lectin-like"/>
    <property type="match status" value="1"/>
</dbReference>
<dbReference type="InterPro" id="IPR005532">
    <property type="entry name" value="SUMF_dom"/>
</dbReference>
<feature type="region of interest" description="Disordered" evidence="1">
    <location>
        <begin position="1"/>
        <end position="34"/>
    </location>
</feature>
<name>A0A0R0CLA8_9GAMM</name>
<dbReference type="InterPro" id="IPR042095">
    <property type="entry name" value="SUMF_sf"/>
</dbReference>
<dbReference type="AlphaFoldDB" id="A0A0R0CLA8"/>
<comment type="caution">
    <text evidence="3">The sequence shown here is derived from an EMBL/GenBank/DDBJ whole genome shotgun (WGS) entry which is preliminary data.</text>
</comment>
<protein>
    <submittedName>
        <fullName evidence="3">Sulfatase</fullName>
    </submittedName>
</protein>
<dbReference type="InterPro" id="IPR051043">
    <property type="entry name" value="Sulfatase_Mod_Factor_Kinase"/>
</dbReference>
<proteinExistence type="predicted"/>
<feature type="domain" description="Sulfatase-modifying factor enzyme-like" evidence="2">
    <location>
        <begin position="35"/>
        <end position="352"/>
    </location>
</feature>
<dbReference type="PANTHER" id="PTHR23150">
    <property type="entry name" value="SULFATASE MODIFYING FACTOR 1, 2"/>
    <property type="match status" value="1"/>
</dbReference>
<dbReference type="Gene3D" id="3.90.1580.10">
    <property type="entry name" value="paralog of FGE (formylglycine-generating enzyme)"/>
    <property type="match status" value="1"/>
</dbReference>
<accession>A0A0R0CLA8</accession>
<gene>
    <name evidence="3" type="ORF">ABB29_06905</name>
</gene>
<evidence type="ECO:0000256" key="1">
    <source>
        <dbReference type="SAM" id="MobiDB-lite"/>
    </source>
</evidence>
<reference evidence="3 4" key="1">
    <citation type="submission" date="2015-05" db="EMBL/GenBank/DDBJ databases">
        <title>Genome sequencing and analysis of members of genus Stenotrophomonas.</title>
        <authorList>
            <person name="Patil P.P."/>
            <person name="Midha S."/>
            <person name="Patil P.B."/>
        </authorList>
    </citation>
    <scope>NUCLEOTIDE SEQUENCE [LARGE SCALE GENOMIC DNA]</scope>
    <source>
        <strain evidence="3 4">DSM 21858</strain>
    </source>
</reference>
<dbReference type="InterPro" id="IPR016187">
    <property type="entry name" value="CTDL_fold"/>
</dbReference>
<keyword evidence="4" id="KW-1185">Reference proteome</keyword>
<organism evidence="3 4">
    <name type="scientific">Pseudoxanthomonas dokdonensis</name>
    <dbReference type="NCBI Taxonomy" id="344882"/>
    <lineage>
        <taxon>Bacteria</taxon>
        <taxon>Pseudomonadati</taxon>
        <taxon>Pseudomonadota</taxon>
        <taxon>Gammaproteobacteria</taxon>
        <taxon>Lysobacterales</taxon>
        <taxon>Lysobacteraceae</taxon>
        <taxon>Pseudoxanthomonas</taxon>
    </lineage>
</organism>
<dbReference type="EMBL" id="LDJL01000007">
    <property type="protein sequence ID" value="KRG70182.1"/>
    <property type="molecule type" value="Genomic_DNA"/>
</dbReference>